<sequence>MLSQLPPFLSNNILQHPWAIKFHLECLQLRFQISIHQCLLSFLVDFSSPSNLNSDERTAYLLGTPWFIKARSTNVLSMKEGFFIFPKMLLVEEFSVILLLA</sequence>
<name>A0AAQ3NBX9_VIGMU</name>
<keyword evidence="2" id="KW-1185">Reference proteome</keyword>
<gene>
    <name evidence="1" type="ORF">V8G54_020258</name>
</gene>
<evidence type="ECO:0000313" key="2">
    <source>
        <dbReference type="Proteomes" id="UP001374535"/>
    </source>
</evidence>
<organism evidence="1 2">
    <name type="scientific">Vigna mungo</name>
    <name type="common">Black gram</name>
    <name type="synonym">Phaseolus mungo</name>
    <dbReference type="NCBI Taxonomy" id="3915"/>
    <lineage>
        <taxon>Eukaryota</taxon>
        <taxon>Viridiplantae</taxon>
        <taxon>Streptophyta</taxon>
        <taxon>Embryophyta</taxon>
        <taxon>Tracheophyta</taxon>
        <taxon>Spermatophyta</taxon>
        <taxon>Magnoliopsida</taxon>
        <taxon>eudicotyledons</taxon>
        <taxon>Gunneridae</taxon>
        <taxon>Pentapetalae</taxon>
        <taxon>rosids</taxon>
        <taxon>fabids</taxon>
        <taxon>Fabales</taxon>
        <taxon>Fabaceae</taxon>
        <taxon>Papilionoideae</taxon>
        <taxon>50 kb inversion clade</taxon>
        <taxon>NPAAA clade</taxon>
        <taxon>indigoferoid/millettioid clade</taxon>
        <taxon>Phaseoleae</taxon>
        <taxon>Vigna</taxon>
    </lineage>
</organism>
<accession>A0AAQ3NBX9</accession>
<evidence type="ECO:0000313" key="1">
    <source>
        <dbReference type="EMBL" id="WVZ06912.1"/>
    </source>
</evidence>
<proteinExistence type="predicted"/>
<protein>
    <submittedName>
        <fullName evidence="1">Uncharacterized protein</fullName>
    </submittedName>
</protein>
<dbReference type="Proteomes" id="UP001374535">
    <property type="component" value="Chromosome 6"/>
</dbReference>
<reference evidence="1 2" key="1">
    <citation type="journal article" date="2023" name="Life. Sci Alliance">
        <title>Evolutionary insights into 3D genome organization and epigenetic landscape of Vigna mungo.</title>
        <authorList>
            <person name="Junaid A."/>
            <person name="Singh B."/>
            <person name="Bhatia S."/>
        </authorList>
    </citation>
    <scope>NUCLEOTIDE SEQUENCE [LARGE SCALE GENOMIC DNA]</scope>
    <source>
        <strain evidence="1">Urdbean</strain>
    </source>
</reference>
<dbReference type="AlphaFoldDB" id="A0AAQ3NBX9"/>
<dbReference type="EMBL" id="CP144695">
    <property type="protein sequence ID" value="WVZ06912.1"/>
    <property type="molecule type" value="Genomic_DNA"/>
</dbReference>